<sequence>MKGLNNIDVRYVGGMHLVLAFCGSIEANKFLEQQKHAWSLVFKNLKLWEEHDMPNNRIAEITIRGVPFNLRREETFNAIDVISITNIYGPQDSLLKLALWNELDTVIDPDLSGLLIGDYNVVRQENERLNSVFCQVDADRKCLKEIKLEGRKFTYMSKDGTKLSKLDRAFATLALLRMWSGDVLTALP</sequence>
<dbReference type="AlphaFoldDB" id="A0AAP0GNH2"/>
<accession>A0AAP0GNH2</accession>
<proteinExistence type="predicted"/>
<dbReference type="Proteomes" id="UP001408789">
    <property type="component" value="Unassembled WGS sequence"/>
</dbReference>
<protein>
    <submittedName>
        <fullName evidence="1">Uncharacterized protein</fullName>
    </submittedName>
</protein>
<comment type="caution">
    <text evidence="1">The sequence shown here is derived from an EMBL/GenBank/DDBJ whole genome shotgun (WGS) entry which is preliminary data.</text>
</comment>
<gene>
    <name evidence="1" type="ORF">SSX86_024242</name>
</gene>
<dbReference type="Gene3D" id="3.60.10.10">
    <property type="entry name" value="Endonuclease/exonuclease/phosphatase"/>
    <property type="match status" value="1"/>
</dbReference>
<dbReference type="SUPFAM" id="SSF56219">
    <property type="entry name" value="DNase I-like"/>
    <property type="match status" value="1"/>
</dbReference>
<dbReference type="EMBL" id="JBCNJP010000024">
    <property type="protein sequence ID" value="KAK9056878.1"/>
    <property type="molecule type" value="Genomic_DNA"/>
</dbReference>
<evidence type="ECO:0000313" key="1">
    <source>
        <dbReference type="EMBL" id="KAK9056878.1"/>
    </source>
</evidence>
<dbReference type="InterPro" id="IPR036691">
    <property type="entry name" value="Endo/exonu/phosph_ase_sf"/>
</dbReference>
<organism evidence="1 2">
    <name type="scientific">Deinandra increscens subsp. villosa</name>
    <dbReference type="NCBI Taxonomy" id="3103831"/>
    <lineage>
        <taxon>Eukaryota</taxon>
        <taxon>Viridiplantae</taxon>
        <taxon>Streptophyta</taxon>
        <taxon>Embryophyta</taxon>
        <taxon>Tracheophyta</taxon>
        <taxon>Spermatophyta</taxon>
        <taxon>Magnoliopsida</taxon>
        <taxon>eudicotyledons</taxon>
        <taxon>Gunneridae</taxon>
        <taxon>Pentapetalae</taxon>
        <taxon>asterids</taxon>
        <taxon>campanulids</taxon>
        <taxon>Asterales</taxon>
        <taxon>Asteraceae</taxon>
        <taxon>Asteroideae</taxon>
        <taxon>Heliantheae alliance</taxon>
        <taxon>Madieae</taxon>
        <taxon>Madiinae</taxon>
        <taxon>Deinandra</taxon>
    </lineage>
</organism>
<reference evidence="1 2" key="1">
    <citation type="submission" date="2024-04" db="EMBL/GenBank/DDBJ databases">
        <title>The reference genome of an endangered Asteraceae, Deinandra increscens subsp. villosa, native to the Central Coast of California.</title>
        <authorList>
            <person name="Guilliams M."/>
            <person name="Hasenstab-Lehman K."/>
            <person name="Meyer R."/>
            <person name="Mcevoy S."/>
        </authorList>
    </citation>
    <scope>NUCLEOTIDE SEQUENCE [LARGE SCALE GENOMIC DNA]</scope>
    <source>
        <tissue evidence="1">Leaf</tissue>
    </source>
</reference>
<name>A0AAP0GNH2_9ASTR</name>
<evidence type="ECO:0000313" key="2">
    <source>
        <dbReference type="Proteomes" id="UP001408789"/>
    </source>
</evidence>
<keyword evidence="2" id="KW-1185">Reference proteome</keyword>